<dbReference type="InterPro" id="IPR022385">
    <property type="entry name" value="Rhs_assc_core"/>
</dbReference>
<dbReference type="EMBL" id="QPJS01000016">
    <property type="protein sequence ID" value="RCX00487.1"/>
    <property type="molecule type" value="Genomic_DNA"/>
</dbReference>
<evidence type="ECO:0000313" key="2">
    <source>
        <dbReference type="Proteomes" id="UP000253517"/>
    </source>
</evidence>
<organism evidence="1 2">
    <name type="scientific">Schleiferia thermophila</name>
    <dbReference type="NCBI Taxonomy" id="884107"/>
    <lineage>
        <taxon>Bacteria</taxon>
        <taxon>Pseudomonadati</taxon>
        <taxon>Bacteroidota</taxon>
        <taxon>Flavobacteriia</taxon>
        <taxon>Flavobacteriales</taxon>
        <taxon>Schleiferiaceae</taxon>
        <taxon>Schleiferia</taxon>
    </lineage>
</organism>
<dbReference type="PANTHER" id="PTHR32305">
    <property type="match status" value="1"/>
</dbReference>
<protein>
    <submittedName>
        <fullName evidence="1">RHS repeat-associated protein</fullName>
    </submittedName>
</protein>
<proteinExistence type="predicted"/>
<feature type="non-terminal residue" evidence="1">
    <location>
        <position position="1"/>
    </location>
</feature>
<dbReference type="AlphaFoldDB" id="A0A368ZXC1"/>
<comment type="caution">
    <text evidence="1">The sequence shown here is derived from an EMBL/GenBank/DDBJ whole genome shotgun (WGS) entry which is preliminary data.</text>
</comment>
<dbReference type="Proteomes" id="UP000253517">
    <property type="component" value="Unassembled WGS sequence"/>
</dbReference>
<reference evidence="1 2" key="1">
    <citation type="submission" date="2018-07" db="EMBL/GenBank/DDBJ databases">
        <title>Genomic Encyclopedia of Type Strains, Phase IV (KMG-IV): sequencing the most valuable type-strain genomes for metagenomic binning, comparative biology and taxonomic classification.</title>
        <authorList>
            <person name="Goeker M."/>
        </authorList>
    </citation>
    <scope>NUCLEOTIDE SEQUENCE [LARGE SCALE GENOMIC DNA]</scope>
    <source>
        <strain evidence="1 2">DSM 21410</strain>
    </source>
</reference>
<keyword evidence="2" id="KW-1185">Reference proteome</keyword>
<evidence type="ECO:0000313" key="1">
    <source>
        <dbReference type="EMBL" id="RCX00487.1"/>
    </source>
</evidence>
<gene>
    <name evidence="1" type="ORF">DES35_1165</name>
</gene>
<accession>A0A368ZXC1</accession>
<dbReference type="InterPro" id="IPR050708">
    <property type="entry name" value="T6SS_VgrG/RHS"/>
</dbReference>
<dbReference type="NCBIfam" id="TIGR03696">
    <property type="entry name" value="Rhs_assc_core"/>
    <property type="match status" value="1"/>
</dbReference>
<name>A0A368ZXC1_9FLAO</name>
<sequence>SLISQTRTPNSTGFSTPYRFNAKELDSESGLFYYGARYYHPVVSKWLSIDPHARRYPTWSPYSAFANNPLVFVDPDGRDVIPTSQLKSNTSMNTFFELASQNSVWRGVMKNFYANHNHVWVHMDQLKGSDGTPSGYTNVARAQSYLSSSNPVSKYGQHRIIINSDVLNKSGEIGIDQTFLFMALVHEGDHARRYERHKQTGGTYDGYPGHKDFLIDRGGPEGHHNQMGAFNRGMLVEAMKEFDAQIIKSGGTVPDYHTDDWYEAMSWYGLRRTQAWEDFQKSNPEQAATYSNLINEQIKRNQDGINEE</sequence>
<dbReference type="Gene3D" id="2.180.10.10">
    <property type="entry name" value="RHS repeat-associated core"/>
    <property type="match status" value="1"/>
</dbReference>
<dbReference type="PANTHER" id="PTHR32305:SF15">
    <property type="entry name" value="PROTEIN RHSA-RELATED"/>
    <property type="match status" value="1"/>
</dbReference>